<keyword evidence="3" id="KW-1185">Reference proteome</keyword>
<dbReference type="EMBL" id="QGMI01000519">
    <property type="protein sequence ID" value="TVY39492.1"/>
    <property type="molecule type" value="Genomic_DNA"/>
</dbReference>
<evidence type="ECO:0000313" key="2">
    <source>
        <dbReference type="EMBL" id="TVY39492.1"/>
    </source>
</evidence>
<dbReference type="AlphaFoldDB" id="A0A8H8RPP9"/>
<feature type="region of interest" description="Disordered" evidence="1">
    <location>
        <begin position="27"/>
        <end position="52"/>
    </location>
</feature>
<evidence type="ECO:0000256" key="1">
    <source>
        <dbReference type="SAM" id="MobiDB-lite"/>
    </source>
</evidence>
<gene>
    <name evidence="2" type="ORF">LOCC1_G005772</name>
</gene>
<evidence type="ECO:0000313" key="3">
    <source>
        <dbReference type="Proteomes" id="UP000443090"/>
    </source>
</evidence>
<comment type="caution">
    <text evidence="2">The sequence shown here is derived from an EMBL/GenBank/DDBJ whole genome shotgun (WGS) entry which is preliminary data.</text>
</comment>
<dbReference type="OrthoDB" id="5226911at2759"/>
<proteinExistence type="predicted"/>
<sequence length="318" mass="35547">MSEFHDAVSSLLEALEKGLSTIKAQKKRRAKIQASSKKTPEAHLSRSLKKSHTEVKKTYSRDLARFGAGFAAGDGRSCEQTLHWAITDIPTAEAHSSLSRILTRLSTGFLSFIEIFTKAGSTSSDYQALLNLSNTTRNETIQTFDQFSKRLSSSSLALTSKKQPSDTRHSRNSHRYKTKKSTIYHTRAKSSPDISLTRNGWVRPKPGKRRSSDPKPPSTVDTKRIAAPPKATLPAPPPPLISIPEPSHLSRRGTRKSIMSFASDSTKLGEIPEHKWTRPPVVFETGDAVTFPVTTYYPLQPYQEPAKPRSRFMRLFRK</sequence>
<feature type="compositionally biased region" description="Basic residues" evidence="1">
    <location>
        <begin position="170"/>
        <end position="188"/>
    </location>
</feature>
<accession>A0A8H8RPP9</accession>
<dbReference type="Proteomes" id="UP000443090">
    <property type="component" value="Unassembled WGS sequence"/>
</dbReference>
<feature type="region of interest" description="Disordered" evidence="1">
    <location>
        <begin position="155"/>
        <end position="252"/>
    </location>
</feature>
<name>A0A8H8RPP9_9HELO</name>
<reference evidence="2 3" key="1">
    <citation type="submission" date="2018-05" db="EMBL/GenBank/DDBJ databases">
        <title>Genome sequencing and assembly of the regulated plant pathogen Lachnellula willkommii and related sister species for the development of diagnostic species identification markers.</title>
        <authorList>
            <person name="Giroux E."/>
            <person name="Bilodeau G."/>
        </authorList>
    </citation>
    <scope>NUCLEOTIDE SEQUENCE [LARGE SCALE GENOMIC DNA]</scope>
    <source>
        <strain evidence="2 3">CBS 160.35</strain>
    </source>
</reference>
<organism evidence="2 3">
    <name type="scientific">Lachnellula occidentalis</name>
    <dbReference type="NCBI Taxonomy" id="215460"/>
    <lineage>
        <taxon>Eukaryota</taxon>
        <taxon>Fungi</taxon>
        <taxon>Dikarya</taxon>
        <taxon>Ascomycota</taxon>
        <taxon>Pezizomycotina</taxon>
        <taxon>Leotiomycetes</taxon>
        <taxon>Helotiales</taxon>
        <taxon>Lachnaceae</taxon>
        <taxon>Lachnellula</taxon>
    </lineage>
</organism>
<protein>
    <submittedName>
        <fullName evidence="2">Uncharacterized protein</fullName>
    </submittedName>
</protein>